<dbReference type="EMBL" id="CAJOBA010088643">
    <property type="protein sequence ID" value="CAF4474327.1"/>
    <property type="molecule type" value="Genomic_DNA"/>
</dbReference>
<dbReference type="EMBL" id="CAJNOK010061951">
    <property type="protein sequence ID" value="CAF1639687.1"/>
    <property type="molecule type" value="Genomic_DNA"/>
</dbReference>
<organism evidence="3 4">
    <name type="scientific">Didymodactylos carnosus</name>
    <dbReference type="NCBI Taxonomy" id="1234261"/>
    <lineage>
        <taxon>Eukaryota</taxon>
        <taxon>Metazoa</taxon>
        <taxon>Spiralia</taxon>
        <taxon>Gnathifera</taxon>
        <taxon>Rotifera</taxon>
        <taxon>Eurotatoria</taxon>
        <taxon>Bdelloidea</taxon>
        <taxon>Philodinida</taxon>
        <taxon>Philodinidae</taxon>
        <taxon>Didymodactylos</taxon>
    </lineage>
</organism>
<dbReference type="Proteomes" id="UP000682733">
    <property type="component" value="Unassembled WGS sequence"/>
</dbReference>
<dbReference type="Pfam" id="PF04749">
    <property type="entry name" value="PLAC8"/>
    <property type="match status" value="1"/>
</dbReference>
<dbReference type="PANTHER" id="PTHR15907">
    <property type="entry name" value="DUF614 FAMILY PROTEIN-RELATED"/>
    <property type="match status" value="1"/>
</dbReference>
<name>A0A8S2X3B9_9BILA</name>
<dbReference type="InterPro" id="IPR006461">
    <property type="entry name" value="PLAC_motif_containing"/>
</dbReference>
<evidence type="ECO:0000313" key="4">
    <source>
        <dbReference type="Proteomes" id="UP000682733"/>
    </source>
</evidence>
<gene>
    <name evidence="2" type="ORF">OVA965_LOCUS44201</name>
    <name evidence="3" type="ORF">TMI583_LOCUS46851</name>
</gene>
<proteinExistence type="inferred from homology"/>
<accession>A0A8S2X3B9</accession>
<protein>
    <submittedName>
        <fullName evidence="3">Uncharacterized protein</fullName>
    </submittedName>
</protein>
<comment type="caution">
    <text evidence="3">The sequence shown here is derived from an EMBL/GenBank/DDBJ whole genome shotgun (WGS) entry which is preliminary data.</text>
</comment>
<evidence type="ECO:0000256" key="1">
    <source>
        <dbReference type="ARBA" id="ARBA00009024"/>
    </source>
</evidence>
<evidence type="ECO:0000313" key="2">
    <source>
        <dbReference type="EMBL" id="CAF1639687.1"/>
    </source>
</evidence>
<dbReference type="AlphaFoldDB" id="A0A8S2X3B9"/>
<sequence>MSITTQPGSLHWKKDKDWSSPLMSCPCPQGLFACFCCPIYACTILKRAEEHPCSYCLAPMALGQLRTKIRTTYNIKGSLLEDCCVTTCCLCECSMIQMDRELDHQGFTPKSKVALT</sequence>
<comment type="similarity">
    <text evidence="1">Belongs to the cornifelin family.</text>
</comment>
<reference evidence="3" key="1">
    <citation type="submission" date="2021-02" db="EMBL/GenBank/DDBJ databases">
        <authorList>
            <person name="Nowell W R."/>
        </authorList>
    </citation>
    <scope>NUCLEOTIDE SEQUENCE</scope>
</reference>
<dbReference type="Proteomes" id="UP000677228">
    <property type="component" value="Unassembled WGS sequence"/>
</dbReference>
<evidence type="ECO:0000313" key="3">
    <source>
        <dbReference type="EMBL" id="CAF4474327.1"/>
    </source>
</evidence>